<comment type="similarity">
    <text evidence="2">Belongs to the ABC transporter superfamily.</text>
</comment>
<sequence>MKKQKHTRSAEDSVKQFSTGASEQLPIKQLLPPMLKGHWHQIVALFFAFLFTAIVEGIGFSLVVPLLQTLLSSNPPANSDNFLQLTFSQISQSVPQEWRVPGLLGMLAFVFLVKSISLIASSGMTRWFINTLRMDWTTRSLLAYLKGPYSISASRPHGEVIQTIIGETELAARGVLLLVDFSARCIQAGVLLLLLLLTNWQTTVFVLILGGLASALSWKGAQRFSLEAGQARRELRRDASKLVSETITGLRTIKLLDLATRRAKGLRQMLLHYRSVDTKFEVASGLPGNMIDLIAVIVGAAVILFMTAALKMKIEDVLPTTALFGLVFLRLAASATQLFSKRLQIASSLAPLQAVNEAMGIATEQLPGSVPFPGFSGEIVFDNVSLQPVGRHIIFDHLNMRIPAVGLTAIIGPSGSGKTTLVDLIVRLRKADHGRVLVSGRDVNEFDVRSLRARVGYLSQEPQLFDGTVAENLMMGRPDATEAEMLDVARLAHVDDFVSTMENGYSTELGRAGHLLSGGQRQRLALARELLRNPDLYIFDEPTSALDRDSETIINDLINQLSLTHPVVVISHRQDIILGAKTIYRIENAKAEELDPADFSRAGMAH</sequence>
<name>A0A1W6ZTR9_9HYPH</name>
<dbReference type="KEGG" id="psin:CAK95_17700"/>
<evidence type="ECO:0000256" key="3">
    <source>
        <dbReference type="ARBA" id="ARBA00022692"/>
    </source>
</evidence>
<proteinExistence type="inferred from homology"/>
<evidence type="ECO:0000256" key="4">
    <source>
        <dbReference type="ARBA" id="ARBA00022741"/>
    </source>
</evidence>
<dbReference type="InterPro" id="IPR036640">
    <property type="entry name" value="ABC1_TM_sf"/>
</dbReference>
<dbReference type="Pfam" id="PF00664">
    <property type="entry name" value="ABC_membrane"/>
    <property type="match status" value="1"/>
</dbReference>
<dbReference type="GO" id="GO:0016887">
    <property type="term" value="F:ATP hydrolysis activity"/>
    <property type="evidence" value="ECO:0007669"/>
    <property type="project" value="InterPro"/>
</dbReference>
<keyword evidence="5" id="KW-0067">ATP-binding</keyword>
<dbReference type="Proteomes" id="UP000194137">
    <property type="component" value="Chromosome"/>
</dbReference>
<dbReference type="PROSITE" id="PS00211">
    <property type="entry name" value="ABC_TRANSPORTER_1"/>
    <property type="match status" value="1"/>
</dbReference>
<dbReference type="Pfam" id="PF00005">
    <property type="entry name" value="ABC_tran"/>
    <property type="match status" value="1"/>
</dbReference>
<keyword evidence="4" id="KW-0547">Nucleotide-binding</keyword>
<dbReference type="PROSITE" id="PS50893">
    <property type="entry name" value="ABC_TRANSPORTER_2"/>
    <property type="match status" value="1"/>
</dbReference>
<evidence type="ECO:0000256" key="7">
    <source>
        <dbReference type="ARBA" id="ARBA00023136"/>
    </source>
</evidence>
<reference evidence="8 9" key="1">
    <citation type="submission" date="2017-05" db="EMBL/GenBank/DDBJ databases">
        <title>Full genome sequence of Pseudorhodoplanes sinuspersici.</title>
        <authorList>
            <person name="Dastgheib S.M.M."/>
            <person name="Shavandi M."/>
            <person name="Tirandaz H."/>
        </authorList>
    </citation>
    <scope>NUCLEOTIDE SEQUENCE [LARGE SCALE GENOMIC DNA]</scope>
    <source>
        <strain evidence="8 9">RIPI110</strain>
    </source>
</reference>
<evidence type="ECO:0000256" key="5">
    <source>
        <dbReference type="ARBA" id="ARBA00022840"/>
    </source>
</evidence>
<dbReference type="InterPro" id="IPR039421">
    <property type="entry name" value="Type_1_exporter"/>
</dbReference>
<dbReference type="OrthoDB" id="9806127at2"/>
<evidence type="ECO:0000256" key="2">
    <source>
        <dbReference type="ARBA" id="ARBA00005417"/>
    </source>
</evidence>
<dbReference type="SMART" id="SM00382">
    <property type="entry name" value="AAA"/>
    <property type="match status" value="1"/>
</dbReference>
<dbReference type="Gene3D" id="3.40.50.300">
    <property type="entry name" value="P-loop containing nucleotide triphosphate hydrolases"/>
    <property type="match status" value="1"/>
</dbReference>
<dbReference type="Gene3D" id="1.20.1560.10">
    <property type="entry name" value="ABC transporter type 1, transmembrane domain"/>
    <property type="match status" value="1"/>
</dbReference>
<dbReference type="InterPro" id="IPR017871">
    <property type="entry name" value="ABC_transporter-like_CS"/>
</dbReference>
<evidence type="ECO:0000256" key="6">
    <source>
        <dbReference type="ARBA" id="ARBA00022989"/>
    </source>
</evidence>
<dbReference type="InterPro" id="IPR027417">
    <property type="entry name" value="P-loop_NTPase"/>
</dbReference>
<dbReference type="PANTHER" id="PTHR43394">
    <property type="entry name" value="ATP-DEPENDENT PERMEASE MDL1, MITOCHONDRIAL"/>
    <property type="match status" value="1"/>
</dbReference>
<keyword evidence="7" id="KW-0472">Membrane</keyword>
<dbReference type="GO" id="GO:0005886">
    <property type="term" value="C:plasma membrane"/>
    <property type="evidence" value="ECO:0007669"/>
    <property type="project" value="UniProtKB-SubCell"/>
</dbReference>
<evidence type="ECO:0000256" key="1">
    <source>
        <dbReference type="ARBA" id="ARBA00004651"/>
    </source>
</evidence>
<evidence type="ECO:0000313" key="8">
    <source>
        <dbReference type="EMBL" id="ARQ00713.1"/>
    </source>
</evidence>
<evidence type="ECO:0000313" key="9">
    <source>
        <dbReference type="Proteomes" id="UP000194137"/>
    </source>
</evidence>
<keyword evidence="6" id="KW-1133">Transmembrane helix</keyword>
<gene>
    <name evidence="8" type="ORF">CAK95_17700</name>
</gene>
<protein>
    <submittedName>
        <fullName evidence="8">Uncharacterized protein</fullName>
    </submittedName>
</protein>
<keyword evidence="3" id="KW-0812">Transmembrane</keyword>
<dbReference type="SUPFAM" id="SSF52540">
    <property type="entry name" value="P-loop containing nucleoside triphosphate hydrolases"/>
    <property type="match status" value="1"/>
</dbReference>
<dbReference type="InterPro" id="IPR011527">
    <property type="entry name" value="ABC1_TM_dom"/>
</dbReference>
<comment type="subcellular location">
    <subcellularLocation>
        <location evidence="1">Cell membrane</location>
        <topology evidence="1">Multi-pass membrane protein</topology>
    </subcellularLocation>
</comment>
<dbReference type="GO" id="GO:0015421">
    <property type="term" value="F:ABC-type oligopeptide transporter activity"/>
    <property type="evidence" value="ECO:0007669"/>
    <property type="project" value="TreeGrafter"/>
</dbReference>
<dbReference type="AlphaFoldDB" id="A0A1W6ZTR9"/>
<dbReference type="GO" id="GO:0005524">
    <property type="term" value="F:ATP binding"/>
    <property type="evidence" value="ECO:0007669"/>
    <property type="project" value="UniProtKB-KW"/>
</dbReference>
<dbReference type="PANTHER" id="PTHR43394:SF1">
    <property type="entry name" value="ATP-BINDING CASSETTE SUB-FAMILY B MEMBER 10, MITOCHONDRIAL"/>
    <property type="match status" value="1"/>
</dbReference>
<dbReference type="RefSeq" id="WP_086089108.1">
    <property type="nucleotide sequence ID" value="NZ_CP021112.1"/>
</dbReference>
<accession>A0A1W6ZTR9</accession>
<dbReference type="InterPro" id="IPR003593">
    <property type="entry name" value="AAA+_ATPase"/>
</dbReference>
<organism evidence="8 9">
    <name type="scientific">Pseudorhodoplanes sinuspersici</name>
    <dbReference type="NCBI Taxonomy" id="1235591"/>
    <lineage>
        <taxon>Bacteria</taxon>
        <taxon>Pseudomonadati</taxon>
        <taxon>Pseudomonadota</taxon>
        <taxon>Alphaproteobacteria</taxon>
        <taxon>Hyphomicrobiales</taxon>
        <taxon>Pseudorhodoplanes</taxon>
    </lineage>
</organism>
<keyword evidence="9" id="KW-1185">Reference proteome</keyword>
<dbReference type="InterPro" id="IPR003439">
    <property type="entry name" value="ABC_transporter-like_ATP-bd"/>
</dbReference>
<dbReference type="EMBL" id="CP021112">
    <property type="protein sequence ID" value="ARQ00713.1"/>
    <property type="molecule type" value="Genomic_DNA"/>
</dbReference>
<dbReference type="PROSITE" id="PS50929">
    <property type="entry name" value="ABC_TM1F"/>
    <property type="match status" value="1"/>
</dbReference>
<dbReference type="SUPFAM" id="SSF90123">
    <property type="entry name" value="ABC transporter transmembrane region"/>
    <property type="match status" value="1"/>
</dbReference>
<dbReference type="STRING" id="1235591.CAK95_17700"/>